<protein>
    <recommendedName>
        <fullName evidence="3">WXG100 family type VII secretion target</fullName>
    </recommendedName>
</protein>
<dbReference type="EMBL" id="QVIG01000001">
    <property type="protein sequence ID" value="RGD58018.1"/>
    <property type="molecule type" value="Genomic_DNA"/>
</dbReference>
<comment type="caution">
    <text evidence="1">The sequence shown here is derived from an EMBL/GenBank/DDBJ whole genome shotgun (WGS) entry which is preliminary data.</text>
</comment>
<dbReference type="Proteomes" id="UP000263377">
    <property type="component" value="Unassembled WGS sequence"/>
</dbReference>
<evidence type="ECO:0000313" key="2">
    <source>
        <dbReference type="Proteomes" id="UP000263377"/>
    </source>
</evidence>
<evidence type="ECO:0008006" key="3">
    <source>
        <dbReference type="Google" id="ProtNLM"/>
    </source>
</evidence>
<gene>
    <name evidence="1" type="ORF">DR950_09660</name>
</gene>
<dbReference type="Gene3D" id="1.10.287.1060">
    <property type="entry name" value="ESAT-6-like"/>
    <property type="match status" value="1"/>
</dbReference>
<keyword evidence="2" id="KW-1185">Reference proteome</keyword>
<proteinExistence type="predicted"/>
<sequence length="150" mass="15705">MTDLEFERRMNPWLFDDKGNLTEAAKKQFPDLAGANAAPVSLAPAGGGKTIAVNAGALQQAAQNAFALRDSVKTECDQPGEHVNAAAASLKGWNLGGTLTGTWGTWTSQSASLQTTVGEVGTNLQTTARSYSRTDSDIQANFNQTQGATS</sequence>
<dbReference type="RefSeq" id="WP_117486695.1">
    <property type="nucleotide sequence ID" value="NZ_QVIG01000001.1"/>
</dbReference>
<name>A0A372ZQ38_9ACTN</name>
<evidence type="ECO:0000313" key="1">
    <source>
        <dbReference type="EMBL" id="RGD58018.1"/>
    </source>
</evidence>
<dbReference type="AlphaFoldDB" id="A0A372ZQ38"/>
<reference evidence="1 2" key="1">
    <citation type="submission" date="2018-08" db="EMBL/GenBank/DDBJ databases">
        <title>Diversity &amp; Physiological Properties of Lignin-Decomposing Actinobacteria from Soil.</title>
        <authorList>
            <person name="Roh S.G."/>
            <person name="Kim S.B."/>
        </authorList>
    </citation>
    <scope>NUCLEOTIDE SEQUENCE [LARGE SCALE GENOMIC DNA]</scope>
    <source>
        <strain evidence="1 2">MMS17-GH009</strain>
    </source>
</reference>
<organism evidence="1 2">
    <name type="scientific">Kitasatospora xanthocidica</name>
    <dbReference type="NCBI Taxonomy" id="83382"/>
    <lineage>
        <taxon>Bacteria</taxon>
        <taxon>Bacillati</taxon>
        <taxon>Actinomycetota</taxon>
        <taxon>Actinomycetes</taxon>
        <taxon>Kitasatosporales</taxon>
        <taxon>Streptomycetaceae</taxon>
        <taxon>Kitasatospora</taxon>
    </lineage>
</organism>
<accession>A0A372ZQ38</accession>